<dbReference type="AlphaFoldDB" id="A0A444UYW1"/>
<gene>
    <name evidence="1" type="ORF">EOD39_19161</name>
</gene>
<evidence type="ECO:0000313" key="2">
    <source>
        <dbReference type="Proteomes" id="UP000289886"/>
    </source>
</evidence>
<protein>
    <submittedName>
        <fullName evidence="1">Uncharacterized protein</fullName>
    </submittedName>
</protein>
<accession>A0A444UYW1</accession>
<comment type="caution">
    <text evidence="1">The sequence shown here is derived from an EMBL/GenBank/DDBJ whole genome shotgun (WGS) entry which is preliminary data.</text>
</comment>
<dbReference type="Proteomes" id="UP000289886">
    <property type="component" value="Unassembled WGS sequence"/>
</dbReference>
<sequence>MEADEAVRQAAQELLIVVPGAQKEVPVDGEDPERVQESHLLRDSLVGSGKLIEDGPVQAVVDGVQRQTLRSSLRL</sequence>
<evidence type="ECO:0000313" key="1">
    <source>
        <dbReference type="EMBL" id="RXM93362.1"/>
    </source>
</evidence>
<name>A0A444UYW1_ACIRT</name>
<reference evidence="1 2" key="1">
    <citation type="submission" date="2019-01" db="EMBL/GenBank/DDBJ databases">
        <title>Draft Genome and Complete Hox-Cluster Characterization of the Sterlet Sturgeon (Acipenser ruthenus).</title>
        <authorList>
            <person name="Wei Q."/>
        </authorList>
    </citation>
    <scope>NUCLEOTIDE SEQUENCE [LARGE SCALE GENOMIC DNA]</scope>
    <source>
        <strain evidence="1">WHYD16114868_AA</strain>
        <tissue evidence="1">Blood</tissue>
    </source>
</reference>
<organism evidence="1 2">
    <name type="scientific">Acipenser ruthenus</name>
    <name type="common">Sterlet sturgeon</name>
    <dbReference type="NCBI Taxonomy" id="7906"/>
    <lineage>
        <taxon>Eukaryota</taxon>
        <taxon>Metazoa</taxon>
        <taxon>Chordata</taxon>
        <taxon>Craniata</taxon>
        <taxon>Vertebrata</taxon>
        <taxon>Euteleostomi</taxon>
        <taxon>Actinopterygii</taxon>
        <taxon>Chondrostei</taxon>
        <taxon>Acipenseriformes</taxon>
        <taxon>Acipenseridae</taxon>
        <taxon>Acipenser</taxon>
    </lineage>
</organism>
<keyword evidence="2" id="KW-1185">Reference proteome</keyword>
<proteinExistence type="predicted"/>
<dbReference type="EMBL" id="SCEB01004731">
    <property type="protein sequence ID" value="RXM93362.1"/>
    <property type="molecule type" value="Genomic_DNA"/>
</dbReference>